<dbReference type="GO" id="GO:0051539">
    <property type="term" value="F:4 iron, 4 sulfur cluster binding"/>
    <property type="evidence" value="ECO:0007669"/>
    <property type="project" value="UniProtKB-KW"/>
</dbReference>
<feature type="domain" description="4Fe-4S ferredoxin-type" evidence="7">
    <location>
        <begin position="73"/>
        <end position="106"/>
    </location>
</feature>
<organism evidence="8 9">
    <name type="scientific">Schinkia azotoformans MEV2011</name>
    <dbReference type="NCBI Taxonomy" id="1348973"/>
    <lineage>
        <taxon>Bacteria</taxon>
        <taxon>Bacillati</taxon>
        <taxon>Bacillota</taxon>
        <taxon>Bacilli</taxon>
        <taxon>Bacillales</taxon>
        <taxon>Bacillaceae</taxon>
        <taxon>Calidifontibacillus/Schinkia group</taxon>
        <taxon>Schinkia</taxon>
    </lineage>
</organism>
<reference evidence="8 9" key="1">
    <citation type="submission" date="2014-04" db="EMBL/GenBank/DDBJ databases">
        <title>Draft genome sequence of Bacillus azotoformans MEV2011, a (co-) denitrifying strain unable to grow in the presence of oxygen.</title>
        <authorList>
            <person name="Nielsen M."/>
            <person name="Schreiber L."/>
            <person name="Finster K."/>
            <person name="Schramm A."/>
        </authorList>
    </citation>
    <scope>NUCLEOTIDE SEQUENCE [LARGE SCALE GENOMIC DNA]</scope>
    <source>
        <strain evidence="8 9">MEV2011</strain>
    </source>
</reference>
<comment type="caution">
    <text evidence="8">The sequence shown here is derived from an EMBL/GenBank/DDBJ whole genome shotgun (WGS) entry which is preliminary data.</text>
</comment>
<keyword evidence="1" id="KW-0813">Transport</keyword>
<dbReference type="PATRIC" id="fig|1348973.3.peg.1905"/>
<dbReference type="PROSITE" id="PS00198">
    <property type="entry name" value="4FE4S_FER_1"/>
    <property type="match status" value="1"/>
</dbReference>
<dbReference type="AlphaFoldDB" id="A0A072NM60"/>
<keyword evidence="2" id="KW-0004">4Fe-4S</keyword>
<feature type="domain" description="4Fe-4S ferredoxin-type" evidence="7">
    <location>
        <begin position="35"/>
        <end position="66"/>
    </location>
</feature>
<name>A0A072NM60_SCHAZ</name>
<keyword evidence="6" id="KW-0411">Iron-sulfur</keyword>
<dbReference type="EMBL" id="JJRY01000006">
    <property type="protein sequence ID" value="KEF38744.1"/>
    <property type="molecule type" value="Genomic_DNA"/>
</dbReference>
<dbReference type="Gene3D" id="3.30.70.20">
    <property type="match status" value="2"/>
</dbReference>
<evidence type="ECO:0000256" key="3">
    <source>
        <dbReference type="ARBA" id="ARBA00022723"/>
    </source>
</evidence>
<proteinExistence type="predicted"/>
<dbReference type="InterPro" id="IPR050294">
    <property type="entry name" value="RnfB_subfamily"/>
</dbReference>
<feature type="domain" description="4Fe-4S ferredoxin-type" evidence="7">
    <location>
        <begin position="160"/>
        <end position="190"/>
    </location>
</feature>
<dbReference type="PANTHER" id="PTHR42859">
    <property type="entry name" value="OXIDOREDUCTASE"/>
    <property type="match status" value="1"/>
</dbReference>
<evidence type="ECO:0000313" key="8">
    <source>
        <dbReference type="EMBL" id="KEF38744.1"/>
    </source>
</evidence>
<evidence type="ECO:0000313" key="9">
    <source>
        <dbReference type="Proteomes" id="UP000027936"/>
    </source>
</evidence>
<evidence type="ECO:0000259" key="7">
    <source>
        <dbReference type="PROSITE" id="PS51379"/>
    </source>
</evidence>
<feature type="domain" description="4Fe-4S ferredoxin-type" evidence="7">
    <location>
        <begin position="113"/>
        <end position="149"/>
    </location>
</feature>
<dbReference type="InterPro" id="IPR017900">
    <property type="entry name" value="4Fe4S_Fe_S_CS"/>
</dbReference>
<protein>
    <submittedName>
        <fullName evidence="8">Periplasmic nitrate reductase subunit NapG</fullName>
    </submittedName>
</protein>
<dbReference type="CDD" id="cd16373">
    <property type="entry name" value="DMSOR_beta_like"/>
    <property type="match status" value="1"/>
</dbReference>
<dbReference type="GO" id="GO:0046872">
    <property type="term" value="F:metal ion binding"/>
    <property type="evidence" value="ECO:0007669"/>
    <property type="project" value="UniProtKB-KW"/>
</dbReference>
<evidence type="ECO:0000256" key="4">
    <source>
        <dbReference type="ARBA" id="ARBA00022982"/>
    </source>
</evidence>
<dbReference type="SUPFAM" id="SSF54862">
    <property type="entry name" value="4Fe-4S ferredoxins"/>
    <property type="match status" value="1"/>
</dbReference>
<sequence length="198" mass="21620">MRGISLLRVLVGGFAAFELLNLMKSGSKAAIRPPGAADEDEFLALCTRCGKCNLACPYDSIKMGKEDFGLGMGTPYLDVRENPCMLCEDFPCVTACPTEALSGIEKRQDVDMGVAVIDEKTCIAYQGMRCEVCYRVCPFIDEAIKIDYRLRPGDDIHAIFAPVIDPEKCVGCGICVERCVVNDPVPIKVEPRAPKGLF</sequence>
<dbReference type="PANTHER" id="PTHR42859:SF10">
    <property type="entry name" value="DIMETHYLSULFOXIDE REDUCTASE CHAIN B"/>
    <property type="match status" value="1"/>
</dbReference>
<dbReference type="RefSeq" id="WP_035195268.1">
    <property type="nucleotide sequence ID" value="NZ_JJRY01000006.1"/>
</dbReference>
<dbReference type="InterPro" id="IPR017896">
    <property type="entry name" value="4Fe4S_Fe-S-bd"/>
</dbReference>
<dbReference type="Proteomes" id="UP000027936">
    <property type="component" value="Unassembled WGS sequence"/>
</dbReference>
<evidence type="ECO:0000256" key="1">
    <source>
        <dbReference type="ARBA" id="ARBA00022448"/>
    </source>
</evidence>
<keyword evidence="4" id="KW-0249">Electron transport</keyword>
<evidence type="ECO:0000256" key="2">
    <source>
        <dbReference type="ARBA" id="ARBA00022485"/>
    </source>
</evidence>
<dbReference type="Pfam" id="PF12838">
    <property type="entry name" value="Fer4_7"/>
    <property type="match status" value="2"/>
</dbReference>
<keyword evidence="5" id="KW-0408">Iron</keyword>
<gene>
    <name evidence="8" type="ORF">M670_01955</name>
</gene>
<dbReference type="OrthoDB" id="9810688at2"/>
<dbReference type="PROSITE" id="PS51379">
    <property type="entry name" value="4FE4S_FER_2"/>
    <property type="match status" value="4"/>
</dbReference>
<keyword evidence="3" id="KW-0479">Metal-binding</keyword>
<evidence type="ECO:0000256" key="6">
    <source>
        <dbReference type="ARBA" id="ARBA00023014"/>
    </source>
</evidence>
<evidence type="ECO:0000256" key="5">
    <source>
        <dbReference type="ARBA" id="ARBA00023004"/>
    </source>
</evidence>
<accession>A0A072NM60</accession>